<proteinExistence type="predicted"/>
<feature type="compositionally biased region" description="Basic residues" evidence="1">
    <location>
        <begin position="127"/>
        <end position="136"/>
    </location>
</feature>
<sequence length="210" mass="22957">MKALLGLLLALMAMAGIRARPQNPFDSLSLGAMSLAGNIAEAVQSGAALSRNMEIDNPLMSLRSKTAVGYGDAMRQPSGSDSSDEEDRRRRRSLPSLVHRTKRAPCFWKMSSMATTAASADDDVEARRRRAARKRAANNASRSRVSPKTSGKKKLQRRRRQAESQNPLNPEAALGLGDRIKSMWLSFVDNVTDVVQQMRQKITESASATG</sequence>
<dbReference type="GeneID" id="108083367"/>
<dbReference type="OrthoDB" id="7856731at2759"/>
<evidence type="ECO:0000256" key="2">
    <source>
        <dbReference type="SAM" id="SignalP"/>
    </source>
</evidence>
<reference evidence="4" key="1">
    <citation type="submission" date="2025-08" db="UniProtKB">
        <authorList>
            <consortium name="RefSeq"/>
        </authorList>
    </citation>
    <scope>IDENTIFICATION</scope>
    <source>
        <strain evidence="4">14028-0561.14</strain>
        <tissue evidence="4">Whole fly</tissue>
    </source>
</reference>
<feature type="region of interest" description="Disordered" evidence="1">
    <location>
        <begin position="68"/>
        <end position="96"/>
    </location>
</feature>
<gene>
    <name evidence="4" type="primary">LOC108083367</name>
</gene>
<keyword evidence="3" id="KW-1185">Reference proteome</keyword>
<evidence type="ECO:0000313" key="3">
    <source>
        <dbReference type="Proteomes" id="UP001652661"/>
    </source>
</evidence>
<accession>A0A6P4JIP2</accession>
<feature type="chain" id="PRO_5027768354" evidence="2">
    <location>
        <begin position="20"/>
        <end position="210"/>
    </location>
</feature>
<organism evidence="3 4">
    <name type="scientific">Drosophila kikkawai</name>
    <name type="common">Fruit fly</name>
    <dbReference type="NCBI Taxonomy" id="30033"/>
    <lineage>
        <taxon>Eukaryota</taxon>
        <taxon>Metazoa</taxon>
        <taxon>Ecdysozoa</taxon>
        <taxon>Arthropoda</taxon>
        <taxon>Hexapoda</taxon>
        <taxon>Insecta</taxon>
        <taxon>Pterygota</taxon>
        <taxon>Neoptera</taxon>
        <taxon>Endopterygota</taxon>
        <taxon>Diptera</taxon>
        <taxon>Brachycera</taxon>
        <taxon>Muscomorpha</taxon>
        <taxon>Ephydroidea</taxon>
        <taxon>Drosophilidae</taxon>
        <taxon>Drosophila</taxon>
        <taxon>Sophophora</taxon>
    </lineage>
</organism>
<feature type="signal peptide" evidence="2">
    <location>
        <begin position="1"/>
        <end position="19"/>
    </location>
</feature>
<name>A0A6P4JIP2_DROKI</name>
<evidence type="ECO:0000313" key="4">
    <source>
        <dbReference type="RefSeq" id="XP_017034599.1"/>
    </source>
</evidence>
<feature type="compositionally biased region" description="Low complexity" evidence="1">
    <location>
        <begin position="137"/>
        <end position="146"/>
    </location>
</feature>
<dbReference type="AlphaFoldDB" id="A0A6P4JIP2"/>
<evidence type="ECO:0000256" key="1">
    <source>
        <dbReference type="SAM" id="MobiDB-lite"/>
    </source>
</evidence>
<keyword evidence="2" id="KW-0732">Signal</keyword>
<dbReference type="Proteomes" id="UP001652661">
    <property type="component" value="Chromosome X"/>
</dbReference>
<protein>
    <submittedName>
        <fullName evidence="4">Uncharacterized protein</fullName>
    </submittedName>
</protein>
<feature type="region of interest" description="Disordered" evidence="1">
    <location>
        <begin position="117"/>
        <end position="174"/>
    </location>
</feature>
<feature type="compositionally biased region" description="Basic residues" evidence="1">
    <location>
        <begin position="150"/>
        <end position="160"/>
    </location>
</feature>
<dbReference type="RefSeq" id="XP_017034599.1">
    <property type="nucleotide sequence ID" value="XM_017179110.3"/>
</dbReference>